<proteinExistence type="predicted"/>
<evidence type="ECO:0000313" key="3">
    <source>
        <dbReference type="Proteomes" id="UP000239800"/>
    </source>
</evidence>
<feature type="transmembrane region" description="Helical" evidence="1">
    <location>
        <begin position="6"/>
        <end position="25"/>
    </location>
</feature>
<dbReference type="AlphaFoldDB" id="A0A2S7KT65"/>
<keyword evidence="1" id="KW-0472">Membrane</keyword>
<dbReference type="EMBL" id="MQUB01000001">
    <property type="protein sequence ID" value="PQB05778.1"/>
    <property type="molecule type" value="Genomic_DNA"/>
</dbReference>
<reference evidence="2 3" key="1">
    <citation type="submission" date="2016-11" db="EMBL/GenBank/DDBJ databases">
        <title>Trade-off between light-utilization and light-protection in marine flavobacteria.</title>
        <authorList>
            <person name="Kumagai Y."/>
        </authorList>
    </citation>
    <scope>NUCLEOTIDE SEQUENCE [LARGE SCALE GENOMIC DNA]</scope>
    <source>
        <strain evidence="2 3">NBRC 107741</strain>
    </source>
</reference>
<protein>
    <submittedName>
        <fullName evidence="2">Uncharacterized protein</fullName>
    </submittedName>
</protein>
<keyword evidence="1" id="KW-1133">Transmembrane helix</keyword>
<comment type="caution">
    <text evidence="2">The sequence shown here is derived from an EMBL/GenBank/DDBJ whole genome shotgun (WGS) entry which is preliminary data.</text>
</comment>
<organism evidence="2 3">
    <name type="scientific">Aureitalea marina</name>
    <dbReference type="NCBI Taxonomy" id="930804"/>
    <lineage>
        <taxon>Bacteria</taxon>
        <taxon>Pseudomonadati</taxon>
        <taxon>Bacteroidota</taxon>
        <taxon>Flavobacteriia</taxon>
        <taxon>Flavobacteriales</taxon>
        <taxon>Flavobacteriaceae</taxon>
        <taxon>Aureitalea</taxon>
    </lineage>
</organism>
<keyword evidence="3" id="KW-1185">Reference proteome</keyword>
<evidence type="ECO:0000256" key="1">
    <source>
        <dbReference type="SAM" id="Phobius"/>
    </source>
</evidence>
<gene>
    <name evidence="2" type="ORF">BST85_13400</name>
</gene>
<keyword evidence="1" id="KW-0812">Transmembrane</keyword>
<dbReference type="Proteomes" id="UP000239800">
    <property type="component" value="Unassembled WGS sequence"/>
</dbReference>
<accession>A0A2S7KT65</accession>
<sequence>MEFYLLILIILIGLLIGLLVWVIRLFRLYKKGKKKSFAIQVSILTVLLVFITWELQIFPLSKNFHIKGRTTELTGKKFWSWEEFNYEDISVRGEGYSLDIYKFNEETADYFRNPSHEFFDIYPKNELADIKWTKTPVKEDEQRILEFVTPNYGGWEGEIVEQQKIIRTIANQPGAYYSYQDEWSTNFYLIVPEKQLVILINHNM</sequence>
<name>A0A2S7KT65_9FLAO</name>
<feature type="transmembrane region" description="Helical" evidence="1">
    <location>
        <begin position="37"/>
        <end position="55"/>
    </location>
</feature>
<dbReference type="RefSeq" id="WP_104813729.1">
    <property type="nucleotide sequence ID" value="NZ_MQUB01000001.1"/>
</dbReference>
<evidence type="ECO:0000313" key="2">
    <source>
        <dbReference type="EMBL" id="PQB05778.1"/>
    </source>
</evidence>
<dbReference type="OrthoDB" id="1430796at2"/>